<dbReference type="Pfam" id="PF05175">
    <property type="entry name" value="MTS"/>
    <property type="match status" value="1"/>
</dbReference>
<dbReference type="PANTHER" id="PTHR18895">
    <property type="entry name" value="HEMK METHYLTRANSFERASE"/>
    <property type="match status" value="1"/>
</dbReference>
<protein>
    <recommendedName>
        <fullName evidence="1">peptide chain release factor N(5)-glutamine methyltransferase</fullName>
        <ecNumber evidence="1">2.1.1.297</ecNumber>
    </recommendedName>
</protein>
<dbReference type="PANTHER" id="PTHR18895:SF74">
    <property type="entry name" value="MTRF1L RELEASE FACTOR GLUTAMINE METHYLTRANSFERASE"/>
    <property type="match status" value="1"/>
</dbReference>
<evidence type="ECO:0000256" key="4">
    <source>
        <dbReference type="ARBA" id="ARBA00022691"/>
    </source>
</evidence>
<organism evidence="8 9">
    <name type="scientific">Candidatus Pullibacteroides excrementavium</name>
    <dbReference type="NCBI Taxonomy" id="2840905"/>
    <lineage>
        <taxon>Bacteria</taxon>
        <taxon>Pseudomonadati</taxon>
        <taxon>Bacteroidota</taxon>
        <taxon>Bacteroidia</taxon>
        <taxon>Bacteroidales</taxon>
        <taxon>Candidatus Pullibacteroides</taxon>
    </lineage>
</organism>
<reference evidence="8" key="1">
    <citation type="submission" date="2020-10" db="EMBL/GenBank/DDBJ databases">
        <authorList>
            <person name="Gilroy R."/>
        </authorList>
    </citation>
    <scope>NUCLEOTIDE SEQUENCE</scope>
    <source>
        <strain evidence="8">2889</strain>
    </source>
</reference>
<keyword evidence="3 8" id="KW-0808">Transferase</keyword>
<accession>A0A9D9H1S0</accession>
<dbReference type="InterPro" id="IPR040758">
    <property type="entry name" value="PrmC_N"/>
</dbReference>
<name>A0A9D9H1S0_9BACT</name>
<comment type="catalytic activity">
    <reaction evidence="5">
        <text>L-glutaminyl-[peptide chain release factor] + S-adenosyl-L-methionine = N(5)-methyl-L-glutaminyl-[peptide chain release factor] + S-adenosyl-L-homocysteine + H(+)</text>
        <dbReference type="Rhea" id="RHEA:42896"/>
        <dbReference type="Rhea" id="RHEA-COMP:10271"/>
        <dbReference type="Rhea" id="RHEA-COMP:10272"/>
        <dbReference type="ChEBI" id="CHEBI:15378"/>
        <dbReference type="ChEBI" id="CHEBI:30011"/>
        <dbReference type="ChEBI" id="CHEBI:57856"/>
        <dbReference type="ChEBI" id="CHEBI:59789"/>
        <dbReference type="ChEBI" id="CHEBI:61891"/>
        <dbReference type="EC" id="2.1.1.297"/>
    </reaction>
</comment>
<dbReference type="CDD" id="cd02440">
    <property type="entry name" value="AdoMet_MTases"/>
    <property type="match status" value="1"/>
</dbReference>
<dbReference type="Pfam" id="PF17827">
    <property type="entry name" value="PrmC_N"/>
    <property type="match status" value="1"/>
</dbReference>
<evidence type="ECO:0000256" key="2">
    <source>
        <dbReference type="ARBA" id="ARBA00022603"/>
    </source>
</evidence>
<dbReference type="NCBIfam" id="TIGR00536">
    <property type="entry name" value="hemK_fam"/>
    <property type="match status" value="1"/>
</dbReference>
<keyword evidence="2 8" id="KW-0489">Methyltransferase</keyword>
<reference evidence="8" key="2">
    <citation type="journal article" date="2021" name="PeerJ">
        <title>Extensive microbial diversity within the chicken gut microbiome revealed by metagenomics and culture.</title>
        <authorList>
            <person name="Gilroy R."/>
            <person name="Ravi A."/>
            <person name="Getino M."/>
            <person name="Pursley I."/>
            <person name="Horton D.L."/>
            <person name="Alikhan N.F."/>
            <person name="Baker D."/>
            <person name="Gharbi K."/>
            <person name="Hall N."/>
            <person name="Watson M."/>
            <person name="Adriaenssens E.M."/>
            <person name="Foster-Nyarko E."/>
            <person name="Jarju S."/>
            <person name="Secka A."/>
            <person name="Antonio M."/>
            <person name="Oren A."/>
            <person name="Chaudhuri R.R."/>
            <person name="La Ragione R."/>
            <person name="Hildebrand F."/>
            <person name="Pallen M.J."/>
        </authorList>
    </citation>
    <scope>NUCLEOTIDE SEQUENCE</scope>
    <source>
        <strain evidence="8">2889</strain>
    </source>
</reference>
<dbReference type="GO" id="GO:0102559">
    <property type="term" value="F:peptide chain release factor N(5)-glutamine methyltransferase activity"/>
    <property type="evidence" value="ECO:0007669"/>
    <property type="project" value="UniProtKB-EC"/>
</dbReference>
<dbReference type="SUPFAM" id="SSF53335">
    <property type="entry name" value="S-adenosyl-L-methionine-dependent methyltransferases"/>
    <property type="match status" value="1"/>
</dbReference>
<evidence type="ECO:0000259" key="7">
    <source>
        <dbReference type="Pfam" id="PF17827"/>
    </source>
</evidence>
<evidence type="ECO:0000313" key="9">
    <source>
        <dbReference type="Proteomes" id="UP000823612"/>
    </source>
</evidence>
<dbReference type="Gene3D" id="1.10.8.10">
    <property type="entry name" value="DNA helicase RuvA subunit, C-terminal domain"/>
    <property type="match status" value="1"/>
</dbReference>
<comment type="caution">
    <text evidence="8">The sequence shown here is derived from an EMBL/GenBank/DDBJ whole genome shotgun (WGS) entry which is preliminary data.</text>
</comment>
<proteinExistence type="predicted"/>
<dbReference type="InterPro" id="IPR050320">
    <property type="entry name" value="N5-glutamine_MTase"/>
</dbReference>
<dbReference type="GO" id="GO:0003676">
    <property type="term" value="F:nucleic acid binding"/>
    <property type="evidence" value="ECO:0007669"/>
    <property type="project" value="InterPro"/>
</dbReference>
<dbReference type="NCBIfam" id="TIGR03534">
    <property type="entry name" value="RF_mod_PrmC"/>
    <property type="match status" value="1"/>
</dbReference>
<evidence type="ECO:0000313" key="8">
    <source>
        <dbReference type="EMBL" id="MBO8432739.1"/>
    </source>
</evidence>
<evidence type="ECO:0000256" key="1">
    <source>
        <dbReference type="ARBA" id="ARBA00012771"/>
    </source>
</evidence>
<dbReference type="InterPro" id="IPR004556">
    <property type="entry name" value="HemK-like"/>
</dbReference>
<evidence type="ECO:0000259" key="6">
    <source>
        <dbReference type="Pfam" id="PF05175"/>
    </source>
</evidence>
<dbReference type="EC" id="2.1.1.297" evidence="1"/>
<dbReference type="Proteomes" id="UP000823612">
    <property type="component" value="Unassembled WGS sequence"/>
</dbReference>
<dbReference type="AlphaFoldDB" id="A0A9D9H1S0"/>
<dbReference type="InterPro" id="IPR007848">
    <property type="entry name" value="Small_mtfrase_dom"/>
</dbReference>
<feature type="domain" description="Release factor glutamine methyltransferase N-terminal" evidence="7">
    <location>
        <begin position="25"/>
        <end position="90"/>
    </location>
</feature>
<keyword evidence="4" id="KW-0949">S-adenosyl-L-methionine</keyword>
<dbReference type="PROSITE" id="PS00092">
    <property type="entry name" value="N6_MTASE"/>
    <property type="match status" value="1"/>
</dbReference>
<dbReference type="GO" id="GO:0032259">
    <property type="term" value="P:methylation"/>
    <property type="evidence" value="ECO:0007669"/>
    <property type="project" value="UniProtKB-KW"/>
</dbReference>
<sequence length="307" mass="34088">MKACGLNQHVGSDPVTFRQWKEAFRQRLGVLYEQAEADSLFYWSVEEITGISKARLLAEMEQPVPLKSVPLLKSVLQRLEKAEPVQYVFGKAFFAGMELRVGPGVLIPRPETEELFQWACESLPLSGHSASARILDLCTGSGALALALAKTFPDAQVYACDLSSIALSTAGRNAHDLGLSVRLFQHDVLEGNLPESVVAGGPFQLMVSNPPYVLPSEKDLMRSNVLDYEPDMALFVDEEDPLAFYRALARIARAHLAPGGFFLAEINESFPRENKDLLVAAGFEEVEVRHDFRGKHRMVRARMPLFI</sequence>
<dbReference type="InterPro" id="IPR019874">
    <property type="entry name" value="RF_methyltr_PrmC"/>
</dbReference>
<dbReference type="Gene3D" id="3.40.50.150">
    <property type="entry name" value="Vaccinia Virus protein VP39"/>
    <property type="match status" value="1"/>
</dbReference>
<gene>
    <name evidence="8" type="primary">prmC</name>
    <name evidence="8" type="ORF">IAB08_05545</name>
</gene>
<feature type="domain" description="Methyltransferase small" evidence="6">
    <location>
        <begin position="130"/>
        <end position="216"/>
    </location>
</feature>
<evidence type="ECO:0000256" key="5">
    <source>
        <dbReference type="ARBA" id="ARBA00048391"/>
    </source>
</evidence>
<dbReference type="InterPro" id="IPR002052">
    <property type="entry name" value="DNA_methylase_N6_adenine_CS"/>
</dbReference>
<dbReference type="InterPro" id="IPR029063">
    <property type="entry name" value="SAM-dependent_MTases_sf"/>
</dbReference>
<dbReference type="EMBL" id="JADIMZ010000085">
    <property type="protein sequence ID" value="MBO8432739.1"/>
    <property type="molecule type" value="Genomic_DNA"/>
</dbReference>
<evidence type="ECO:0000256" key="3">
    <source>
        <dbReference type="ARBA" id="ARBA00022679"/>
    </source>
</evidence>